<dbReference type="Ensembl" id="ENSSMRT00000015180.1">
    <property type="protein sequence ID" value="ENSSMRP00000013036.1"/>
    <property type="gene ID" value="ENSSMRG00000010156.1"/>
</dbReference>
<protein>
    <submittedName>
        <fullName evidence="1">Uncharacterized protein</fullName>
    </submittedName>
</protein>
<dbReference type="Pfam" id="PF17670">
    <property type="entry name" value="DUF5530"/>
    <property type="match status" value="1"/>
</dbReference>
<dbReference type="Proteomes" id="UP000694421">
    <property type="component" value="Unplaced"/>
</dbReference>
<dbReference type="PANTHER" id="PTHR31763">
    <property type="entry name" value="HYPOTHETICAL PROTEIN LOC689766"/>
    <property type="match status" value="1"/>
</dbReference>
<accession>A0A8D0C2E0</accession>
<sequence>MAGHTVPIKLRQTKTFKNGDVLGYYPGQLARLHFAYPPEGLFTELRPIPVEHEIVPYHDYDYIILNQYIYYQRTRKKLLDWYILTTYREAFTLPIYKLGG</sequence>
<dbReference type="PANTHER" id="PTHR31763:SF2">
    <property type="entry name" value="CHROMOSOME 1 OPEN READING FRAME 100"/>
    <property type="match status" value="1"/>
</dbReference>
<dbReference type="GeneTree" id="ENSGT01000000216868"/>
<reference evidence="1" key="2">
    <citation type="submission" date="2025-09" db="UniProtKB">
        <authorList>
            <consortium name="Ensembl"/>
        </authorList>
    </citation>
    <scope>IDENTIFICATION</scope>
</reference>
<reference evidence="1" key="1">
    <citation type="submission" date="2025-08" db="UniProtKB">
        <authorList>
            <consortium name="Ensembl"/>
        </authorList>
    </citation>
    <scope>IDENTIFICATION</scope>
</reference>
<organism evidence="1 2">
    <name type="scientific">Salvator merianae</name>
    <name type="common">Argentine black and white tegu</name>
    <name type="synonym">Tupinambis merianae</name>
    <dbReference type="NCBI Taxonomy" id="96440"/>
    <lineage>
        <taxon>Eukaryota</taxon>
        <taxon>Metazoa</taxon>
        <taxon>Chordata</taxon>
        <taxon>Craniata</taxon>
        <taxon>Vertebrata</taxon>
        <taxon>Euteleostomi</taxon>
        <taxon>Lepidosauria</taxon>
        <taxon>Squamata</taxon>
        <taxon>Bifurcata</taxon>
        <taxon>Unidentata</taxon>
        <taxon>Episquamata</taxon>
        <taxon>Laterata</taxon>
        <taxon>Teiioidea</taxon>
        <taxon>Teiidae</taxon>
        <taxon>Salvator</taxon>
    </lineage>
</organism>
<evidence type="ECO:0000313" key="2">
    <source>
        <dbReference type="Proteomes" id="UP000694421"/>
    </source>
</evidence>
<dbReference type="AlphaFoldDB" id="A0A8D0C2E0"/>
<name>A0A8D0C2E0_SALMN</name>
<dbReference type="InterPro" id="IPR037668">
    <property type="entry name" value="SPMIP3"/>
</dbReference>
<keyword evidence="2" id="KW-1185">Reference proteome</keyword>
<proteinExistence type="predicted"/>
<evidence type="ECO:0000313" key="1">
    <source>
        <dbReference type="Ensembl" id="ENSSMRP00000013036.1"/>
    </source>
</evidence>